<proteinExistence type="inferred from homology"/>
<name>A0A642US81_9ASCO</name>
<feature type="transmembrane region" description="Helical" evidence="10">
    <location>
        <begin position="472"/>
        <end position="493"/>
    </location>
</feature>
<feature type="transmembrane region" description="Helical" evidence="10">
    <location>
        <begin position="289"/>
        <end position="311"/>
    </location>
</feature>
<keyword evidence="6 10" id="KW-1133">Transmembrane helix</keyword>
<dbReference type="PANTHER" id="PTHR48022:SF34">
    <property type="entry name" value="MAJOR FACILITATOR SUPERFAMILY (MFS) PROFILE DOMAIN-CONTAINING PROTEIN-RELATED"/>
    <property type="match status" value="1"/>
</dbReference>
<dbReference type="Proteomes" id="UP000761534">
    <property type="component" value="Unassembled WGS sequence"/>
</dbReference>
<feature type="transmembrane region" description="Helical" evidence="10">
    <location>
        <begin position="199"/>
        <end position="220"/>
    </location>
</feature>
<feature type="transmembrane region" description="Helical" evidence="10">
    <location>
        <begin position="25"/>
        <end position="43"/>
    </location>
</feature>
<feature type="transmembrane region" description="Helical" evidence="10">
    <location>
        <begin position="440"/>
        <end position="460"/>
    </location>
</feature>
<evidence type="ECO:0000256" key="3">
    <source>
        <dbReference type="ARBA" id="ARBA00022448"/>
    </source>
</evidence>
<comment type="caution">
    <text evidence="12">The sequence shown here is derived from an EMBL/GenBank/DDBJ whole genome shotgun (WGS) entry which is preliminary data.</text>
</comment>
<comment type="similarity">
    <text evidence="2 9">Belongs to the major facilitator superfamily. Sugar transporter (TC 2.A.1.1) family.</text>
</comment>
<feature type="transmembrane region" description="Helical" evidence="10">
    <location>
        <begin position="73"/>
        <end position="94"/>
    </location>
</feature>
<keyword evidence="5" id="KW-0672">Quinate metabolism</keyword>
<dbReference type="SUPFAM" id="SSF103473">
    <property type="entry name" value="MFS general substrate transporter"/>
    <property type="match status" value="1"/>
</dbReference>
<evidence type="ECO:0000256" key="10">
    <source>
        <dbReference type="SAM" id="Phobius"/>
    </source>
</evidence>
<dbReference type="InterPro" id="IPR020846">
    <property type="entry name" value="MFS_dom"/>
</dbReference>
<dbReference type="PRINTS" id="PR00171">
    <property type="entry name" value="SUGRTRNSPORT"/>
</dbReference>
<dbReference type="PANTHER" id="PTHR48022">
    <property type="entry name" value="PLASTIDIC GLUCOSE TRANSPORTER 4"/>
    <property type="match status" value="1"/>
</dbReference>
<dbReference type="PROSITE" id="PS00217">
    <property type="entry name" value="SUGAR_TRANSPORT_2"/>
    <property type="match status" value="1"/>
</dbReference>
<dbReference type="GO" id="GO:0016020">
    <property type="term" value="C:membrane"/>
    <property type="evidence" value="ECO:0007669"/>
    <property type="project" value="UniProtKB-SubCell"/>
</dbReference>
<dbReference type="InterPro" id="IPR036259">
    <property type="entry name" value="MFS_trans_sf"/>
</dbReference>
<keyword evidence="7 10" id="KW-0472">Membrane</keyword>
<evidence type="ECO:0000313" key="12">
    <source>
        <dbReference type="EMBL" id="KAA8904306.1"/>
    </source>
</evidence>
<evidence type="ECO:0000256" key="5">
    <source>
        <dbReference type="ARBA" id="ARBA00022911"/>
    </source>
</evidence>
<feature type="transmembrane region" description="Helical" evidence="10">
    <location>
        <begin position="106"/>
        <end position="127"/>
    </location>
</feature>
<evidence type="ECO:0000256" key="6">
    <source>
        <dbReference type="ARBA" id="ARBA00022989"/>
    </source>
</evidence>
<sequence>MKVSTVFKAFSRAEDRPTPKEVYNYRVYCSALIIAFGGAMIGYDNGFVGGSLALPSFLREFGLDTISKSDANFITANIASTFQAGCFWGALLVYPLGHYYGHKIGIMISSFVFLIGSVMCCVANSSTGLGVMYAGRIFVGLGVGACSNLGPVYISEIAPPPIRGQLLAFYDIFWQAGGLVGFWINYGVSQTLEESRKQWLIPFAVQFIPGGMLFIGAFFLRDSPRWLMAEKNNPTKALENLRWFRKIDESNEYFKFEVAQIEEGVELRAGTIGMGVLAPIKAILKSKSLLLRLGFSTSLFIWQNASGINAVNYYSPTIFKSLGIDGTDASLLSTGLFGVLKTASVIIWMLFLIETSGRRLTLLIGSTGVSFCMFYLAIYSLVAKPTSHPSPQGSGASDLPRSGQAAMAFFYIWTIFYSASWNWTPWIINTEIFDNNVRSFVQSINAASNWFWSFIMARFTPQMFDKMGEGGYGVYFLFASLSAVGFFFVFFLVPETKGIPLEMVDTLFTKDVPAWKAHKHTLHQIENLRNEFQQEQKVNDTTVD</sequence>
<keyword evidence="4 10" id="KW-0812">Transmembrane</keyword>
<evidence type="ECO:0000313" key="13">
    <source>
        <dbReference type="Proteomes" id="UP000761534"/>
    </source>
</evidence>
<feature type="transmembrane region" description="Helical" evidence="10">
    <location>
        <begin position="133"/>
        <end position="154"/>
    </location>
</feature>
<dbReference type="Pfam" id="PF00083">
    <property type="entry name" value="Sugar_tr"/>
    <property type="match status" value="1"/>
</dbReference>
<evidence type="ECO:0000256" key="4">
    <source>
        <dbReference type="ARBA" id="ARBA00022692"/>
    </source>
</evidence>
<gene>
    <name evidence="12" type="ORF">TRICI_005532</name>
</gene>
<evidence type="ECO:0000256" key="9">
    <source>
        <dbReference type="RuleBase" id="RU003346"/>
    </source>
</evidence>
<dbReference type="FunFam" id="1.20.1250.20:FF:000026">
    <property type="entry name" value="MFS quinate transporter QutD"/>
    <property type="match status" value="1"/>
</dbReference>
<evidence type="ECO:0000256" key="2">
    <source>
        <dbReference type="ARBA" id="ARBA00010992"/>
    </source>
</evidence>
<feature type="transmembrane region" description="Helical" evidence="10">
    <location>
        <begin position="166"/>
        <end position="187"/>
    </location>
</feature>
<dbReference type="AlphaFoldDB" id="A0A642US81"/>
<dbReference type="EMBL" id="SWFS01000431">
    <property type="protein sequence ID" value="KAA8904306.1"/>
    <property type="molecule type" value="Genomic_DNA"/>
</dbReference>
<evidence type="ECO:0000259" key="11">
    <source>
        <dbReference type="PROSITE" id="PS50850"/>
    </source>
</evidence>
<evidence type="ECO:0000256" key="1">
    <source>
        <dbReference type="ARBA" id="ARBA00004141"/>
    </source>
</evidence>
<keyword evidence="3 9" id="KW-0813">Transport</keyword>
<accession>A0A642US81</accession>
<dbReference type="InterPro" id="IPR005828">
    <property type="entry name" value="MFS_sugar_transport-like"/>
</dbReference>
<dbReference type="NCBIfam" id="TIGR00879">
    <property type="entry name" value="SP"/>
    <property type="match status" value="1"/>
</dbReference>
<organism evidence="12 13">
    <name type="scientific">Trichomonascus ciferrii</name>
    <dbReference type="NCBI Taxonomy" id="44093"/>
    <lineage>
        <taxon>Eukaryota</taxon>
        <taxon>Fungi</taxon>
        <taxon>Dikarya</taxon>
        <taxon>Ascomycota</taxon>
        <taxon>Saccharomycotina</taxon>
        <taxon>Dipodascomycetes</taxon>
        <taxon>Dipodascales</taxon>
        <taxon>Trichomonascaceae</taxon>
        <taxon>Trichomonascus</taxon>
        <taxon>Trichomonascus ciferrii complex</taxon>
    </lineage>
</organism>
<feature type="domain" description="Major facilitator superfamily (MFS) profile" evidence="11">
    <location>
        <begin position="30"/>
        <end position="497"/>
    </location>
</feature>
<dbReference type="InterPro" id="IPR050360">
    <property type="entry name" value="MFS_Sugar_Transporters"/>
</dbReference>
<keyword evidence="13" id="KW-1185">Reference proteome</keyword>
<reference evidence="12" key="1">
    <citation type="journal article" date="2019" name="G3 (Bethesda)">
        <title>Genome Assemblies of Two Rare Opportunistic Yeast Pathogens: Diutina rugosa (syn. Candida rugosa) and Trichomonascus ciferrii (syn. Candida ciferrii).</title>
        <authorList>
            <person name="Mixao V."/>
            <person name="Saus E."/>
            <person name="Hansen A.P."/>
            <person name="Lass-Florl C."/>
            <person name="Gabaldon T."/>
        </authorList>
    </citation>
    <scope>NUCLEOTIDE SEQUENCE</scope>
    <source>
        <strain evidence="12">CBS 4856</strain>
    </source>
</reference>
<feature type="transmembrane region" description="Helical" evidence="10">
    <location>
        <begin position="331"/>
        <end position="353"/>
    </location>
</feature>
<dbReference type="OrthoDB" id="508119at2759"/>
<evidence type="ECO:0000256" key="8">
    <source>
        <dbReference type="ARBA" id="ARBA00043213"/>
    </source>
</evidence>
<feature type="transmembrane region" description="Helical" evidence="10">
    <location>
        <begin position="360"/>
        <end position="382"/>
    </location>
</feature>
<dbReference type="VEuPathDB" id="FungiDB:TRICI_005532"/>
<dbReference type="PROSITE" id="PS50850">
    <property type="entry name" value="MFS"/>
    <property type="match status" value="1"/>
</dbReference>
<evidence type="ECO:0000256" key="7">
    <source>
        <dbReference type="ARBA" id="ARBA00023136"/>
    </source>
</evidence>
<dbReference type="InterPro" id="IPR003663">
    <property type="entry name" value="Sugar/inositol_transpt"/>
</dbReference>
<dbReference type="GO" id="GO:0005351">
    <property type="term" value="F:carbohydrate:proton symporter activity"/>
    <property type="evidence" value="ECO:0007669"/>
    <property type="project" value="TreeGrafter"/>
</dbReference>
<feature type="transmembrane region" description="Helical" evidence="10">
    <location>
        <begin position="402"/>
        <end position="419"/>
    </location>
</feature>
<dbReference type="InterPro" id="IPR005829">
    <property type="entry name" value="Sugar_transporter_CS"/>
</dbReference>
<comment type="subcellular location">
    <subcellularLocation>
        <location evidence="1">Membrane</location>
        <topology evidence="1">Multi-pass membrane protein</topology>
    </subcellularLocation>
</comment>
<protein>
    <recommendedName>
        <fullName evidence="8">Quinate transporter</fullName>
    </recommendedName>
</protein>
<dbReference type="Gene3D" id="1.20.1250.20">
    <property type="entry name" value="MFS general substrate transporter like domains"/>
    <property type="match status" value="2"/>
</dbReference>